<evidence type="ECO:0000313" key="3">
    <source>
        <dbReference type="WBParaSite" id="ACRNAN_scaffold3696.g26895.t1"/>
    </source>
</evidence>
<dbReference type="WBParaSite" id="ACRNAN_scaffold3696.g26895.t1">
    <property type="protein sequence ID" value="ACRNAN_scaffold3696.g26895.t1"/>
    <property type="gene ID" value="ACRNAN_scaffold3696.g26895"/>
</dbReference>
<protein>
    <submittedName>
        <fullName evidence="3">Uncharacterized protein</fullName>
    </submittedName>
</protein>
<keyword evidence="2" id="KW-1185">Reference proteome</keyword>
<accession>A0A914DR35</accession>
<evidence type="ECO:0000256" key="1">
    <source>
        <dbReference type="SAM" id="MobiDB-lite"/>
    </source>
</evidence>
<reference evidence="3" key="1">
    <citation type="submission" date="2022-11" db="UniProtKB">
        <authorList>
            <consortium name="WormBaseParasite"/>
        </authorList>
    </citation>
    <scope>IDENTIFICATION</scope>
</reference>
<name>A0A914DR35_9BILA</name>
<feature type="compositionally biased region" description="Basic and acidic residues" evidence="1">
    <location>
        <begin position="17"/>
        <end position="28"/>
    </location>
</feature>
<dbReference type="AlphaFoldDB" id="A0A914DR35"/>
<dbReference type="Proteomes" id="UP000887540">
    <property type="component" value="Unplaced"/>
</dbReference>
<feature type="region of interest" description="Disordered" evidence="1">
    <location>
        <begin position="17"/>
        <end position="107"/>
    </location>
</feature>
<sequence length="107" mass="12156">MGKNLSEERKKFIVEAKLRGERDVDVANRDQNPSHEMAQPKPRPQPNRAFLGDLGAPSRRKKIQQQDLAVPRPTRRMEPHPRGHFQRSCGVNASKNEGCHQVEGLPD</sequence>
<proteinExistence type="predicted"/>
<organism evidence="2 3">
    <name type="scientific">Acrobeloides nanus</name>
    <dbReference type="NCBI Taxonomy" id="290746"/>
    <lineage>
        <taxon>Eukaryota</taxon>
        <taxon>Metazoa</taxon>
        <taxon>Ecdysozoa</taxon>
        <taxon>Nematoda</taxon>
        <taxon>Chromadorea</taxon>
        <taxon>Rhabditida</taxon>
        <taxon>Tylenchina</taxon>
        <taxon>Cephalobomorpha</taxon>
        <taxon>Cephaloboidea</taxon>
        <taxon>Cephalobidae</taxon>
        <taxon>Acrobeloides</taxon>
    </lineage>
</organism>
<evidence type="ECO:0000313" key="2">
    <source>
        <dbReference type="Proteomes" id="UP000887540"/>
    </source>
</evidence>